<dbReference type="AlphaFoldDB" id="A0A3M6SA64"/>
<evidence type="ECO:0000313" key="2">
    <source>
        <dbReference type="Proteomes" id="UP000276940"/>
    </source>
</evidence>
<accession>A0A3M6SA64</accession>
<reference evidence="1 2" key="1">
    <citation type="journal article" date="2018" name="J Appl Environ Microbiol">
        <title>The gut symbionts Lactobacillus reuteri R2lc and 2010 encode a polyketide synthase cluster that activates the mammalian aryl-hydrocarbon receptor.</title>
        <authorList>
            <person name="Ozcam M."/>
            <person name="Roos S."/>
            <person name="Van Pijkeren J.P."/>
        </authorList>
    </citation>
    <scope>NUCLEOTIDE SEQUENCE [LARGE SCALE GENOMIC DNA]</scope>
    <source>
        <strain evidence="1 2">R2lc</strain>
    </source>
</reference>
<name>A0A3M6SA64_LIMRT</name>
<dbReference type="EMBL" id="PTLS01000053">
    <property type="protein sequence ID" value="RMX24413.1"/>
    <property type="molecule type" value="Genomic_DNA"/>
</dbReference>
<dbReference type="RefSeq" id="WP_124216620.1">
    <property type="nucleotide sequence ID" value="NZ_PTLS01000053.1"/>
</dbReference>
<gene>
    <name evidence="1" type="ORF">C5O77_10170</name>
</gene>
<comment type="caution">
    <text evidence="1">The sequence shown here is derived from an EMBL/GenBank/DDBJ whole genome shotgun (WGS) entry which is preliminary data.</text>
</comment>
<dbReference type="Proteomes" id="UP000276940">
    <property type="component" value="Unassembled WGS sequence"/>
</dbReference>
<sequence>MKLTEKQTSLPLLKLYRVKSRISTYLVNAYSAEEAIRYVDMHDLEETYGFAEYDYVAKQVDTTREGIVLDEVD</sequence>
<organism evidence="1 2">
    <name type="scientific">Limosilactobacillus reuteri</name>
    <name type="common">Lactobacillus reuteri</name>
    <dbReference type="NCBI Taxonomy" id="1598"/>
    <lineage>
        <taxon>Bacteria</taxon>
        <taxon>Bacillati</taxon>
        <taxon>Bacillota</taxon>
        <taxon>Bacilli</taxon>
        <taxon>Lactobacillales</taxon>
        <taxon>Lactobacillaceae</taxon>
        <taxon>Limosilactobacillus</taxon>
    </lineage>
</organism>
<evidence type="ECO:0000313" key="1">
    <source>
        <dbReference type="EMBL" id="RMX24413.1"/>
    </source>
</evidence>
<protein>
    <submittedName>
        <fullName evidence="1">Uncharacterized protein</fullName>
    </submittedName>
</protein>
<proteinExistence type="predicted"/>